<feature type="signal peptide" evidence="1">
    <location>
        <begin position="1"/>
        <end position="23"/>
    </location>
</feature>
<organism evidence="2 3">
    <name type="scientific">Streptomyces cyaneochromogenes</name>
    <dbReference type="NCBI Taxonomy" id="2496836"/>
    <lineage>
        <taxon>Bacteria</taxon>
        <taxon>Bacillati</taxon>
        <taxon>Actinomycetota</taxon>
        <taxon>Actinomycetes</taxon>
        <taxon>Kitasatosporales</taxon>
        <taxon>Streptomycetaceae</taxon>
        <taxon>Streptomyces</taxon>
    </lineage>
</organism>
<name>A0A3Q9EVN0_9ACTN</name>
<evidence type="ECO:0000313" key="2">
    <source>
        <dbReference type="EMBL" id="AZQ36748.1"/>
    </source>
</evidence>
<dbReference type="KEGG" id="scya:EJ357_27620"/>
<keyword evidence="1" id="KW-0732">Signal</keyword>
<accession>A0A3Q9EVN0</accession>
<keyword evidence="3" id="KW-1185">Reference proteome</keyword>
<gene>
    <name evidence="2" type="ORF">EJ357_27620</name>
</gene>
<reference evidence="2 3" key="1">
    <citation type="journal article" date="2019" name="Int. J. Syst. Evol. Microbiol.">
        <title>Streptomyces cyaneochromogenes sp. nov., a blue pigment-producing actinomycete from manganese-contaminated soil.</title>
        <authorList>
            <person name="Tang X."/>
            <person name="Zhao J."/>
            <person name="Li K."/>
            <person name="Chen Z."/>
            <person name="Sun Y."/>
            <person name="Gao J."/>
        </authorList>
    </citation>
    <scope>NUCLEOTIDE SEQUENCE [LARGE SCALE GENOMIC DNA]</scope>
    <source>
        <strain evidence="2 3">MK-45</strain>
    </source>
</reference>
<dbReference type="AlphaFoldDB" id="A0A3Q9EVN0"/>
<evidence type="ECO:0000256" key="1">
    <source>
        <dbReference type="SAM" id="SignalP"/>
    </source>
</evidence>
<proteinExistence type="predicted"/>
<dbReference type="EMBL" id="CP034539">
    <property type="protein sequence ID" value="AZQ36748.1"/>
    <property type="molecule type" value="Genomic_DNA"/>
</dbReference>
<protein>
    <submittedName>
        <fullName evidence="2">Uncharacterized protein</fullName>
    </submittedName>
</protein>
<feature type="chain" id="PRO_5018562956" evidence="1">
    <location>
        <begin position="24"/>
        <end position="176"/>
    </location>
</feature>
<evidence type="ECO:0000313" key="3">
    <source>
        <dbReference type="Proteomes" id="UP000280298"/>
    </source>
</evidence>
<sequence>MRVGGAGLAATLAVGVASSPASAQAGAPSASGVQPIEITAEQVPGGNPTFEDLEQLGFGDFNCSFDPFKVEPVTAGTHNFPSPLNGSVTITLVPTAAGPTFNFRINGEFATIGVIVKGGPNANFYDYRPEGIGSDEVLHAPINPMNQGQTYYDLSHVDFCVIDSPYNGDNGATTNT</sequence>
<dbReference type="Proteomes" id="UP000280298">
    <property type="component" value="Chromosome"/>
</dbReference>